<feature type="transmembrane region" description="Helical" evidence="1">
    <location>
        <begin position="16"/>
        <end position="36"/>
    </location>
</feature>
<feature type="transmembrane region" description="Helical" evidence="1">
    <location>
        <begin position="200"/>
        <end position="231"/>
    </location>
</feature>
<accession>A0A917BN99</accession>
<reference evidence="2" key="2">
    <citation type="submission" date="2020-09" db="EMBL/GenBank/DDBJ databases">
        <authorList>
            <person name="Sun Q."/>
            <person name="Zhou Y."/>
        </authorList>
    </citation>
    <scope>NUCLEOTIDE SEQUENCE</scope>
    <source>
        <strain evidence="2">CGMCC 1.12160</strain>
    </source>
</reference>
<evidence type="ECO:0000313" key="2">
    <source>
        <dbReference type="EMBL" id="GGF50580.1"/>
    </source>
</evidence>
<gene>
    <name evidence="2" type="ORF">GCM10011366_18020</name>
</gene>
<dbReference type="PANTHER" id="PTHR33979:SF2">
    <property type="entry name" value="PEPTIDASE M50B-LIKE-DOMAIN-CONTAINING PROTEIN"/>
    <property type="match status" value="1"/>
</dbReference>
<feature type="transmembrane region" description="Helical" evidence="1">
    <location>
        <begin position="114"/>
        <end position="132"/>
    </location>
</feature>
<keyword evidence="1" id="KW-0472">Membrane</keyword>
<evidence type="ECO:0000256" key="1">
    <source>
        <dbReference type="SAM" id="Phobius"/>
    </source>
</evidence>
<dbReference type="EMBL" id="BMEM01000002">
    <property type="protein sequence ID" value="GGF50580.1"/>
    <property type="molecule type" value="Genomic_DNA"/>
</dbReference>
<dbReference type="Pfam" id="PF13398">
    <property type="entry name" value="Peptidase_M50B"/>
    <property type="match status" value="1"/>
</dbReference>
<dbReference type="AlphaFoldDB" id="A0A917BN99"/>
<proteinExistence type="predicted"/>
<keyword evidence="1" id="KW-0812">Transmembrane</keyword>
<feature type="transmembrane region" description="Helical" evidence="1">
    <location>
        <begin position="139"/>
        <end position="157"/>
    </location>
</feature>
<dbReference type="PANTHER" id="PTHR33979">
    <property type="entry name" value="OS02G0221600 PROTEIN"/>
    <property type="match status" value="1"/>
</dbReference>
<keyword evidence="3" id="KW-1185">Reference proteome</keyword>
<dbReference type="RefSeq" id="WP_188429987.1">
    <property type="nucleotide sequence ID" value="NZ_BAABKH010000001.1"/>
</dbReference>
<reference evidence="2" key="1">
    <citation type="journal article" date="2014" name="Int. J. Syst. Evol. Microbiol.">
        <title>Complete genome sequence of Corynebacterium casei LMG S-19264T (=DSM 44701T), isolated from a smear-ripened cheese.</title>
        <authorList>
            <consortium name="US DOE Joint Genome Institute (JGI-PGF)"/>
            <person name="Walter F."/>
            <person name="Albersmeier A."/>
            <person name="Kalinowski J."/>
            <person name="Ruckert C."/>
        </authorList>
    </citation>
    <scope>NUCLEOTIDE SEQUENCE</scope>
    <source>
        <strain evidence="2">CGMCC 1.12160</strain>
    </source>
</reference>
<name>A0A917BN99_9MICO</name>
<organism evidence="2 3">
    <name type="scientific">Ornithinimicrobium tianjinense</name>
    <dbReference type="NCBI Taxonomy" id="1195761"/>
    <lineage>
        <taxon>Bacteria</taxon>
        <taxon>Bacillati</taxon>
        <taxon>Actinomycetota</taxon>
        <taxon>Actinomycetes</taxon>
        <taxon>Micrococcales</taxon>
        <taxon>Ornithinimicrobiaceae</taxon>
        <taxon>Ornithinimicrobium</taxon>
    </lineage>
</organism>
<evidence type="ECO:0000313" key="3">
    <source>
        <dbReference type="Proteomes" id="UP000605670"/>
    </source>
</evidence>
<dbReference type="InterPro" id="IPR049500">
    <property type="entry name" value="Peptidase_M50B-like"/>
</dbReference>
<protein>
    <submittedName>
        <fullName evidence="2">Membrane protein</fullName>
    </submittedName>
</protein>
<feature type="transmembrane region" description="Helical" evidence="1">
    <location>
        <begin position="163"/>
        <end position="180"/>
    </location>
</feature>
<dbReference type="Proteomes" id="UP000605670">
    <property type="component" value="Unassembled WGS sequence"/>
</dbReference>
<feature type="transmembrane region" description="Helical" evidence="1">
    <location>
        <begin position="88"/>
        <end position="108"/>
    </location>
</feature>
<comment type="caution">
    <text evidence="2">The sequence shown here is derived from an EMBL/GenBank/DDBJ whole genome shotgun (WGS) entry which is preliminary data.</text>
</comment>
<keyword evidence="1" id="KW-1133">Transmembrane helix</keyword>
<sequence>MLSEIWDRATSVQPPLSWPAALVLGVLALLVTWSPLGYRLARHLVTLVHELGHALVARLAGRSVRGIRLHADTSGLTVSRGSARGPGLLLTLLAGYPAPAVVGALGALLLGRGYAAGLLWALVLACAAVLLMVRNVYGLLVVLAVGAGVAALSWAAPAPLVTGTAYLLVWLLLLGAPRSVTELQRQRRRRRDRSSDADQLAALTGAPAVVWVGLFWLVCVGGLVVGAASLLPV</sequence>